<evidence type="ECO:0000256" key="1">
    <source>
        <dbReference type="SAM" id="MobiDB-lite"/>
    </source>
</evidence>
<protein>
    <recommendedName>
        <fullName evidence="3">CUB domain-containing protein</fullName>
    </recommendedName>
</protein>
<feature type="domain" description="CUB" evidence="3">
    <location>
        <begin position="246"/>
        <end position="307"/>
    </location>
</feature>
<sequence>MHIRQLLLVATCLLMAVVFANAQDLKSSPNEQGVRRVRKFRKPLMESRSGGPGMRIRRRKMRPRPQLVKESDLSVEAKTESNVIETSDAPLLKKKMKVRRKKLPELKLFQTEHQHLIPSATTPPPTFRQSPPVVVEKDDGQPNNRSKDESRFLSLFTIVSFQNDPCTSGSGNNGTCYSSSDCARLGGSSSGSCASGFGVCCLLYVDMGLASSSPVVLTAVTSGASFARSFSVKVTQIECNSLVRAPSGCLLSYIGVSGQVTSFNFQPQNVRASRQLSEQDYRICIRPEENFCGIQYTACPDPAQVTNSGAPDGCLQYFTGVSGQILSFNYNSGSGLQLSNTDYSVCVRMERNFCGIQYNACTDTVNTPAMSFSITGGNPALGSVVGTSCNTDWITIPCATNSNSPTQTGTPSICVDRICGMVFNSVTTAAGSPSVPVNTNDIQTQLDERSQSFTLTGTFGPFGNPVNNAYRGAGGVVGSNLGSGNTPRPYCDTDWLAIPCVTNFQPGQQIPASGSNNPNLGGCVDRLCGGVFNSVQTQTVGAEAANVALFSFMKPFNLFVHTDSLEGSSAPAESSNRGFCFSKPFLVRIHTDGGEGTPNPADTSNRGFCLNYIQQPCTSSVG</sequence>
<proteinExistence type="predicted"/>
<name>A0A553NCR0_TIGCA</name>
<evidence type="ECO:0000256" key="2">
    <source>
        <dbReference type="SAM" id="SignalP"/>
    </source>
</evidence>
<keyword evidence="2" id="KW-0732">Signal</keyword>
<dbReference type="AlphaFoldDB" id="A0A553NCR0"/>
<comment type="caution">
    <text evidence="4">The sequence shown here is derived from an EMBL/GenBank/DDBJ whole genome shotgun (WGS) entry which is preliminary data.</text>
</comment>
<reference evidence="4 5" key="1">
    <citation type="journal article" date="2018" name="Nat. Ecol. Evol.">
        <title>Genomic signatures of mitonuclear coevolution across populations of Tigriopus californicus.</title>
        <authorList>
            <person name="Barreto F.S."/>
            <person name="Watson E.T."/>
            <person name="Lima T.G."/>
            <person name="Willett C.S."/>
            <person name="Edmands S."/>
            <person name="Li W."/>
            <person name="Burton R.S."/>
        </authorList>
    </citation>
    <scope>NUCLEOTIDE SEQUENCE [LARGE SCALE GENOMIC DNA]</scope>
    <source>
        <strain evidence="4 5">San Diego</strain>
    </source>
</reference>
<dbReference type="EMBL" id="VCGU01000458">
    <property type="protein sequence ID" value="TRY63236.1"/>
    <property type="molecule type" value="Genomic_DNA"/>
</dbReference>
<feature type="signal peptide" evidence="2">
    <location>
        <begin position="1"/>
        <end position="22"/>
    </location>
</feature>
<dbReference type="Proteomes" id="UP000318571">
    <property type="component" value="Chromosome 10"/>
</dbReference>
<dbReference type="PANTHER" id="PTHR33236">
    <property type="entry name" value="INTRAFLAGELLAR TRANSPORT PROTEIN 122 FAMILY PROTEIN-RELATED"/>
    <property type="match status" value="1"/>
</dbReference>
<evidence type="ECO:0000313" key="4">
    <source>
        <dbReference type="EMBL" id="TRY63236.1"/>
    </source>
</evidence>
<evidence type="ECO:0000259" key="3">
    <source>
        <dbReference type="Pfam" id="PF26080"/>
    </source>
</evidence>
<evidence type="ECO:0000313" key="5">
    <source>
        <dbReference type="Proteomes" id="UP000318571"/>
    </source>
</evidence>
<organism evidence="4 5">
    <name type="scientific">Tigriopus californicus</name>
    <name type="common">Marine copepod</name>
    <dbReference type="NCBI Taxonomy" id="6832"/>
    <lineage>
        <taxon>Eukaryota</taxon>
        <taxon>Metazoa</taxon>
        <taxon>Ecdysozoa</taxon>
        <taxon>Arthropoda</taxon>
        <taxon>Crustacea</taxon>
        <taxon>Multicrustacea</taxon>
        <taxon>Hexanauplia</taxon>
        <taxon>Copepoda</taxon>
        <taxon>Harpacticoida</taxon>
        <taxon>Harpacticidae</taxon>
        <taxon>Tigriopus</taxon>
    </lineage>
</organism>
<feature type="chain" id="PRO_5021757678" description="CUB domain-containing protein" evidence="2">
    <location>
        <begin position="23"/>
        <end position="622"/>
    </location>
</feature>
<dbReference type="InterPro" id="IPR058698">
    <property type="entry name" value="CUB_metazoa"/>
</dbReference>
<accession>A0A553NCR0</accession>
<dbReference type="PANTHER" id="PTHR33236:SF6">
    <property type="entry name" value="CUB DOMAIN-CONTAINING PROTEIN"/>
    <property type="match status" value="1"/>
</dbReference>
<dbReference type="Pfam" id="PF26080">
    <property type="entry name" value="CUB_animal"/>
    <property type="match status" value="3"/>
</dbReference>
<gene>
    <name evidence="4" type="ORF">TCAL_11572</name>
</gene>
<feature type="domain" description="CUB" evidence="3">
    <location>
        <begin position="311"/>
        <end position="456"/>
    </location>
</feature>
<feature type="domain" description="CUB" evidence="3">
    <location>
        <begin position="485"/>
        <end position="581"/>
    </location>
</feature>
<feature type="region of interest" description="Disordered" evidence="1">
    <location>
        <begin position="45"/>
        <end position="66"/>
    </location>
</feature>
<keyword evidence="5" id="KW-1185">Reference proteome</keyword>